<comment type="function">
    <text evidence="4">Non catalytic subunit of RNase H2, an endonuclease that specifically degrades the RNA of RNA:DNA hybrids. Participates in DNA replication, possibly by mediating the removal of lagging-strand Okazaki fragment RNA primers during DNA replication. Mediates the excision of single ribonucleotides from DNA:RNA duplexes.</text>
</comment>
<dbReference type="GO" id="GO:0005654">
    <property type="term" value="C:nucleoplasm"/>
    <property type="evidence" value="ECO:0007669"/>
    <property type="project" value="TreeGrafter"/>
</dbReference>
<evidence type="ECO:0000313" key="10">
    <source>
        <dbReference type="Proteomes" id="UP001063166"/>
    </source>
</evidence>
<dbReference type="GO" id="GO:0032299">
    <property type="term" value="C:ribonuclease H2 complex"/>
    <property type="evidence" value="ECO:0007669"/>
    <property type="project" value="InterPro"/>
</dbReference>
<dbReference type="OrthoDB" id="29098at2759"/>
<proteinExistence type="predicted"/>
<gene>
    <name evidence="9" type="ORF">LshimejAT787_0406630</name>
</gene>
<reference evidence="9" key="1">
    <citation type="submission" date="2022-07" db="EMBL/GenBank/DDBJ databases">
        <title>The genome of Lyophyllum shimeji provides insight into the initial evolution of ectomycorrhizal fungal genome.</title>
        <authorList>
            <person name="Kobayashi Y."/>
            <person name="Shibata T."/>
            <person name="Hirakawa H."/>
            <person name="Shigenobu S."/>
            <person name="Nishiyama T."/>
            <person name="Yamada A."/>
            <person name="Hasebe M."/>
            <person name="Kawaguchi M."/>
        </authorList>
    </citation>
    <scope>NUCLEOTIDE SEQUENCE</scope>
    <source>
        <strain evidence="9">AT787</strain>
    </source>
</reference>
<feature type="compositionally biased region" description="Basic and acidic residues" evidence="6">
    <location>
        <begin position="284"/>
        <end position="295"/>
    </location>
</feature>
<dbReference type="Pfam" id="PF09468">
    <property type="entry name" value="RNase_H2-Ydr279"/>
    <property type="match status" value="1"/>
</dbReference>
<dbReference type="InterPro" id="IPR040456">
    <property type="entry name" value="RNase_H2_suB"/>
</dbReference>
<evidence type="ECO:0000313" key="9">
    <source>
        <dbReference type="EMBL" id="GLB37612.1"/>
    </source>
</evidence>
<protein>
    <recommendedName>
        <fullName evidence="2">Ribonuclease H2 subunit B</fullName>
    </recommendedName>
    <alternativeName>
        <fullName evidence="5">Ribonuclease HI subunit B</fullName>
    </alternativeName>
</protein>
<dbReference type="EMBL" id="BRPK01000004">
    <property type="protein sequence ID" value="GLB37612.1"/>
    <property type="molecule type" value="Genomic_DNA"/>
</dbReference>
<evidence type="ECO:0000256" key="5">
    <source>
        <dbReference type="ARBA" id="ARBA00033464"/>
    </source>
</evidence>
<evidence type="ECO:0000256" key="4">
    <source>
        <dbReference type="ARBA" id="ARBA00024778"/>
    </source>
</evidence>
<keyword evidence="3" id="KW-0539">Nucleus</keyword>
<dbReference type="PANTHER" id="PTHR13383">
    <property type="entry name" value="RIBONUCLEASE H2 SUBUNIT B"/>
    <property type="match status" value="1"/>
</dbReference>
<name>A0A9P3PJZ2_LYOSH</name>
<dbReference type="Gene3D" id="2.20.25.530">
    <property type="match status" value="1"/>
</dbReference>
<keyword evidence="10" id="KW-1185">Reference proteome</keyword>
<evidence type="ECO:0000259" key="8">
    <source>
        <dbReference type="Pfam" id="PF17745"/>
    </source>
</evidence>
<dbReference type="PANTHER" id="PTHR13383:SF11">
    <property type="entry name" value="RIBONUCLEASE H2 SUBUNIT B"/>
    <property type="match status" value="1"/>
</dbReference>
<evidence type="ECO:0000256" key="6">
    <source>
        <dbReference type="SAM" id="MobiDB-lite"/>
    </source>
</evidence>
<feature type="domain" description="Rnh202 triple barrel" evidence="8">
    <location>
        <begin position="29"/>
        <end position="97"/>
    </location>
</feature>
<evidence type="ECO:0000256" key="2">
    <source>
        <dbReference type="ARBA" id="ARBA00019062"/>
    </source>
</evidence>
<organism evidence="9 10">
    <name type="scientific">Lyophyllum shimeji</name>
    <name type="common">Hon-shimeji</name>
    <name type="synonym">Tricholoma shimeji</name>
    <dbReference type="NCBI Taxonomy" id="47721"/>
    <lineage>
        <taxon>Eukaryota</taxon>
        <taxon>Fungi</taxon>
        <taxon>Dikarya</taxon>
        <taxon>Basidiomycota</taxon>
        <taxon>Agaricomycotina</taxon>
        <taxon>Agaricomycetes</taxon>
        <taxon>Agaricomycetidae</taxon>
        <taxon>Agaricales</taxon>
        <taxon>Tricholomatineae</taxon>
        <taxon>Lyophyllaceae</taxon>
        <taxon>Lyophyllum</taxon>
    </lineage>
</organism>
<dbReference type="AlphaFoldDB" id="A0A9P3PJZ2"/>
<dbReference type="Gene3D" id="1.10.20.120">
    <property type="match status" value="1"/>
</dbReference>
<sequence length="326" mass="35449">MAIQFGVLPLDVLQTLSTTLEQGEKVSGGLSFIRLPHPRTGIPSLFLPYDTPSDASLPCAQRGILEVQAISPPDPRSWFLDEDVISDGKLLIMTPIDPAFLLIPILQAVHPCDGSAGTYRPADDIFEDAAAKLHATSGKPDDGPWILTKDIIRFGSLPCVKAALAHICDVKDITSEITVYRLSLPKALKYVRDKVTRLSCPDVLEISKSVTRNLAKDGLMEDGQETLLQAGRTRAACDLLGQYLSQDMRALLFESYDFSLLDAYFKAAKDEAAAAMIGTKNGKIKDRPAATDERKRKSAKGSKGVEALKKVNVNGMAKLSSFFKKA</sequence>
<dbReference type="InterPro" id="IPR019024">
    <property type="entry name" value="RNase_H2_suB_wHTH"/>
</dbReference>
<dbReference type="CDD" id="cd09270">
    <property type="entry name" value="RNase_H2-B"/>
    <property type="match status" value="1"/>
</dbReference>
<dbReference type="Proteomes" id="UP001063166">
    <property type="component" value="Unassembled WGS sequence"/>
</dbReference>
<dbReference type="GO" id="GO:0006401">
    <property type="term" value="P:RNA catabolic process"/>
    <property type="evidence" value="ECO:0007669"/>
    <property type="project" value="TreeGrafter"/>
</dbReference>
<comment type="caution">
    <text evidence="9">The sequence shown here is derived from an EMBL/GenBank/DDBJ whole genome shotgun (WGS) entry which is preliminary data.</text>
</comment>
<dbReference type="InterPro" id="IPR041195">
    <property type="entry name" value="Rnh202_N"/>
</dbReference>
<comment type="subcellular location">
    <subcellularLocation>
        <location evidence="1">Nucleus</location>
    </subcellularLocation>
</comment>
<evidence type="ECO:0000259" key="7">
    <source>
        <dbReference type="Pfam" id="PF09468"/>
    </source>
</evidence>
<feature type="region of interest" description="Disordered" evidence="6">
    <location>
        <begin position="284"/>
        <end position="303"/>
    </location>
</feature>
<evidence type="ECO:0000256" key="3">
    <source>
        <dbReference type="ARBA" id="ARBA00023242"/>
    </source>
</evidence>
<dbReference type="Pfam" id="PF17745">
    <property type="entry name" value="Ydr279_N"/>
    <property type="match status" value="1"/>
</dbReference>
<accession>A0A9P3PJZ2</accession>
<evidence type="ECO:0000256" key="1">
    <source>
        <dbReference type="ARBA" id="ARBA00004123"/>
    </source>
</evidence>
<feature type="domain" description="Ribonuclease H2 subunit B wHTH" evidence="7">
    <location>
        <begin position="100"/>
        <end position="252"/>
    </location>
</feature>